<dbReference type="PANTHER" id="PTHR28177:SF1">
    <property type="entry name" value="ALTERED INHERITANCE OF MITOCHONDRIA PROTEIN 19, MITOCHONDRIAL"/>
    <property type="match status" value="1"/>
</dbReference>
<feature type="transmembrane region" description="Helical" evidence="1">
    <location>
        <begin position="102"/>
        <end position="119"/>
    </location>
</feature>
<dbReference type="InterPro" id="IPR019419">
    <property type="entry name" value="AIM19"/>
</dbReference>
<gene>
    <name evidence="2" type="ORF">EC1118_1I12_1002g</name>
</gene>
<keyword evidence="1" id="KW-0812">Transmembrane</keyword>
<keyword evidence="1" id="KW-1133">Transmembrane helix</keyword>
<feature type="transmembrane region" description="Helical" evidence="1">
    <location>
        <begin position="160"/>
        <end position="181"/>
    </location>
</feature>
<organism evidence="2 3">
    <name type="scientific">Saccharomyces cerevisiae (strain Lalvin EC1118 / Prise de mousse)</name>
    <name type="common">Baker's yeast</name>
    <dbReference type="NCBI Taxonomy" id="643680"/>
    <lineage>
        <taxon>Eukaryota</taxon>
        <taxon>Fungi</taxon>
        <taxon>Dikarya</taxon>
        <taxon>Ascomycota</taxon>
        <taxon>Saccharomycotina</taxon>
        <taxon>Saccharomycetes</taxon>
        <taxon>Saccharomycetales</taxon>
        <taxon>Saccharomycetaceae</taxon>
        <taxon>Saccharomyces</taxon>
    </lineage>
</organism>
<evidence type="ECO:0000313" key="2">
    <source>
        <dbReference type="EMBL" id="CAY80424.1"/>
    </source>
</evidence>
<dbReference type="AlphaFoldDB" id="C8ZAG1"/>
<protein>
    <submittedName>
        <fullName evidence="2">EC1118_1I12_1002p</fullName>
    </submittedName>
</protein>
<dbReference type="Pfam" id="PF10315">
    <property type="entry name" value="Aim19"/>
    <property type="match status" value="1"/>
</dbReference>
<name>C8ZAG1_YEAS8</name>
<dbReference type="HOGENOM" id="CLU_130042_0_0_1"/>
<dbReference type="EMBL" id="FN393074">
    <property type="protein sequence ID" value="CAY80424.1"/>
    <property type="molecule type" value="Genomic_DNA"/>
</dbReference>
<reference evidence="2 3" key="1">
    <citation type="journal article" date="2009" name="Proc. Natl. Acad. Sci. U.S.A.">
        <title>Eukaryote-to-eukaryote gene transfer events revealed by the genome sequence of the wine yeast Saccharomyces cerevisiae EC1118.</title>
        <authorList>
            <person name="Novo M."/>
            <person name="Bigey F."/>
            <person name="Beyne E."/>
            <person name="Galeote V."/>
            <person name="Gavory F."/>
            <person name="Mallet S."/>
            <person name="Cambot B."/>
            <person name="Legras J.L."/>
            <person name="Wincker P."/>
            <person name="Casaregola S."/>
            <person name="Dequin S."/>
        </authorList>
    </citation>
    <scope>NUCLEOTIDE SEQUENCE [LARGE SCALE GENOMIC DNA]</scope>
    <source>
        <strain evidence="3">Lalvin EC1118 / Prise de mousse</strain>
    </source>
</reference>
<dbReference type="OrthoDB" id="5554402at2759"/>
<dbReference type="Proteomes" id="UP000000286">
    <property type="component" value="Chromosome IX"/>
</dbReference>
<feature type="transmembrane region" description="Helical" evidence="1">
    <location>
        <begin position="131"/>
        <end position="148"/>
    </location>
</feature>
<evidence type="ECO:0000313" key="3">
    <source>
        <dbReference type="Proteomes" id="UP000000286"/>
    </source>
</evidence>
<proteinExistence type="predicted"/>
<dbReference type="GO" id="GO:0005739">
    <property type="term" value="C:mitochondrion"/>
    <property type="evidence" value="ECO:0007669"/>
    <property type="project" value="TreeGrafter"/>
</dbReference>
<accession>C8ZAG1</accession>
<keyword evidence="1" id="KW-0472">Membrane</keyword>
<dbReference type="PANTHER" id="PTHR28177">
    <property type="entry name" value="ALTERED INHERITANCE OF MITOCHONDRIA PROTEIN 19, MITOCHONDRIAL"/>
    <property type="match status" value="1"/>
</dbReference>
<sequence>MSAKPATDDAKDELLSPFRRLYALTRTPYPALANAALLASTPVLSPSFKVPPTQSPALSIPMSRVFSKSSTARIGITTKTALFFSTMQAIGAYMIYDNDLENGAGFIATWSALYLIVGGKKSFSALRYGRTWPLVLSSVSLANAVLYGQRSPLWPTVPCYRIPVMLTSINIFIFNFVSSVLSV</sequence>
<feature type="transmembrane region" description="Helical" evidence="1">
    <location>
        <begin position="76"/>
        <end position="96"/>
    </location>
</feature>
<evidence type="ECO:0000256" key="1">
    <source>
        <dbReference type="SAM" id="Phobius"/>
    </source>
</evidence>